<organism evidence="3 4">
    <name type="scientific">Occallatibacter riparius</name>
    <dbReference type="NCBI Taxonomy" id="1002689"/>
    <lineage>
        <taxon>Bacteria</taxon>
        <taxon>Pseudomonadati</taxon>
        <taxon>Acidobacteriota</taxon>
        <taxon>Terriglobia</taxon>
        <taxon>Terriglobales</taxon>
        <taxon>Acidobacteriaceae</taxon>
        <taxon>Occallatibacter</taxon>
    </lineage>
</organism>
<keyword evidence="4" id="KW-1185">Reference proteome</keyword>
<sequence>MHSLPDLFPSRSSFRPHPRKSLIARGLSLSVIALACVCAAGAQQHASSSALPDGPEPQIKNAPNATKSEPDPKTASENAKVMQTKRILGIIPNFRAVSSTDVLPAQTPKEKFLTATDDSFDYSSIFIPAALAGYNLGTDAYPELGHGADGYGQYLWRAAVDQTIENYMVGFVVPAIAHQDTRYYTLGHGGLLKRTGYALSRSVVTRSDHAKEQFNVSEVLGAGSSAAISTAYYPASSRTFENVGTAWALDIGIDGASMVAKEFWPDINRRLFHTNTVPTR</sequence>
<accession>A0A9J7BQA5</accession>
<feature type="region of interest" description="Disordered" evidence="1">
    <location>
        <begin position="47"/>
        <end position="79"/>
    </location>
</feature>
<protein>
    <submittedName>
        <fullName evidence="3">Uncharacterized protein</fullName>
    </submittedName>
</protein>
<dbReference type="Proteomes" id="UP001059380">
    <property type="component" value="Chromosome"/>
</dbReference>
<feature type="chain" id="PRO_5039914144" evidence="2">
    <location>
        <begin position="36"/>
        <end position="280"/>
    </location>
</feature>
<evidence type="ECO:0000256" key="1">
    <source>
        <dbReference type="SAM" id="MobiDB-lite"/>
    </source>
</evidence>
<proteinExistence type="predicted"/>
<dbReference type="AlphaFoldDB" id="A0A9J7BQA5"/>
<name>A0A9J7BQA5_9BACT</name>
<dbReference type="KEGG" id="orp:MOP44_03735"/>
<evidence type="ECO:0000256" key="2">
    <source>
        <dbReference type="SAM" id="SignalP"/>
    </source>
</evidence>
<feature type="signal peptide" evidence="2">
    <location>
        <begin position="1"/>
        <end position="35"/>
    </location>
</feature>
<evidence type="ECO:0000313" key="4">
    <source>
        <dbReference type="Proteomes" id="UP001059380"/>
    </source>
</evidence>
<dbReference type="RefSeq" id="WP_260794572.1">
    <property type="nucleotide sequence ID" value="NZ_CP093313.1"/>
</dbReference>
<gene>
    <name evidence="3" type="ORF">MOP44_03735</name>
</gene>
<keyword evidence="2" id="KW-0732">Signal</keyword>
<dbReference type="EMBL" id="CP093313">
    <property type="protein sequence ID" value="UWZ85060.1"/>
    <property type="molecule type" value="Genomic_DNA"/>
</dbReference>
<evidence type="ECO:0000313" key="3">
    <source>
        <dbReference type="EMBL" id="UWZ85060.1"/>
    </source>
</evidence>
<reference evidence="3" key="1">
    <citation type="submission" date="2021-04" db="EMBL/GenBank/DDBJ databases">
        <title>Phylogenetic analysis of Acidobacteriaceae.</title>
        <authorList>
            <person name="Qiu L."/>
            <person name="Zhang Q."/>
        </authorList>
    </citation>
    <scope>NUCLEOTIDE SEQUENCE</scope>
    <source>
        <strain evidence="3">DSM 25168</strain>
    </source>
</reference>